<name>A0ABD3F0Q6_9STRA</name>
<dbReference type="Proteomes" id="UP001632037">
    <property type="component" value="Unassembled WGS sequence"/>
</dbReference>
<evidence type="ECO:0008006" key="4">
    <source>
        <dbReference type="Google" id="ProtNLM"/>
    </source>
</evidence>
<comment type="caution">
    <text evidence="2">The sequence shown here is derived from an EMBL/GenBank/DDBJ whole genome shotgun (WGS) entry which is preliminary data.</text>
</comment>
<accession>A0ABD3F0Q6</accession>
<keyword evidence="3" id="KW-1185">Reference proteome</keyword>
<dbReference type="AlphaFoldDB" id="A0ABD3F0Q6"/>
<reference evidence="2 3" key="1">
    <citation type="submission" date="2024-09" db="EMBL/GenBank/DDBJ databases">
        <title>Genome sequencing and assembly of Phytophthora oleae, isolate VK10A, causative agent of rot of olive drupes.</title>
        <authorList>
            <person name="Conti Taguali S."/>
            <person name="Riolo M."/>
            <person name="La Spada F."/>
            <person name="Cacciola S.O."/>
            <person name="Dionisio G."/>
        </authorList>
    </citation>
    <scope>NUCLEOTIDE SEQUENCE [LARGE SCALE GENOMIC DNA]</scope>
    <source>
        <strain evidence="2 3">VK10A</strain>
    </source>
</reference>
<sequence>MNFQEKQVWNPLYTYIHLTQCWDKRKQILVGLQDEKLTSAIQYVQARSQHLDLARRHRSEDRYEDSDGVFCCNRFEVNQLVGVRSMKEVYEAAKFFLTNVEISTTEALGHITVREDYDSIGDDGSIGSFRLISARPSGIVTESNKVLYNRYFDHHELLGERPCAVMATDSVDRDDLHPYDPKSRVRLDVSATLVMTEVGRRKRKHGERPQDSGSEAGSCEDEELTVVIQCATFLKALAPEIDVHTDALNAIADGTASWVKVMLQSIRDFINAL</sequence>
<proteinExistence type="predicted"/>
<organism evidence="2 3">
    <name type="scientific">Phytophthora oleae</name>
    <dbReference type="NCBI Taxonomy" id="2107226"/>
    <lineage>
        <taxon>Eukaryota</taxon>
        <taxon>Sar</taxon>
        <taxon>Stramenopiles</taxon>
        <taxon>Oomycota</taxon>
        <taxon>Peronosporomycetes</taxon>
        <taxon>Peronosporales</taxon>
        <taxon>Peronosporaceae</taxon>
        <taxon>Phytophthora</taxon>
    </lineage>
</organism>
<dbReference type="EMBL" id="JBIMZQ010000041">
    <property type="protein sequence ID" value="KAL3660377.1"/>
    <property type="molecule type" value="Genomic_DNA"/>
</dbReference>
<evidence type="ECO:0000256" key="1">
    <source>
        <dbReference type="SAM" id="MobiDB-lite"/>
    </source>
</evidence>
<feature type="region of interest" description="Disordered" evidence="1">
    <location>
        <begin position="198"/>
        <end position="218"/>
    </location>
</feature>
<gene>
    <name evidence="2" type="ORF">V7S43_014530</name>
</gene>
<evidence type="ECO:0000313" key="2">
    <source>
        <dbReference type="EMBL" id="KAL3660377.1"/>
    </source>
</evidence>
<protein>
    <recommendedName>
        <fullName evidence="4">START domain-containing protein</fullName>
    </recommendedName>
</protein>
<evidence type="ECO:0000313" key="3">
    <source>
        <dbReference type="Proteomes" id="UP001632037"/>
    </source>
</evidence>